<evidence type="ECO:0000256" key="5">
    <source>
        <dbReference type="ARBA" id="ARBA00022967"/>
    </source>
</evidence>
<comment type="subcellular location">
    <subcellularLocation>
        <location evidence="10">Cell membrane</location>
    </subcellularLocation>
</comment>
<evidence type="ECO:0000256" key="2">
    <source>
        <dbReference type="ARBA" id="ARBA00022485"/>
    </source>
</evidence>
<evidence type="ECO:0000256" key="8">
    <source>
        <dbReference type="ARBA" id="ARBA00023014"/>
    </source>
</evidence>
<comment type="subunit">
    <text evidence="10">The complex is composed of six subunits: RnfA, RnfB, RnfC, RnfD, RnfE and RnfG.</text>
</comment>
<feature type="binding site" evidence="10">
    <location>
        <position position="74"/>
    </location>
    <ligand>
        <name>[4Fe-4S] cluster</name>
        <dbReference type="ChEBI" id="CHEBI:49883"/>
        <label>1</label>
    </ligand>
</feature>
<keyword evidence="2 10" id="KW-0004">4Fe-4S</keyword>
<dbReference type="PROSITE" id="PS51379">
    <property type="entry name" value="4FE4S_FER_2"/>
    <property type="match status" value="1"/>
</dbReference>
<dbReference type="Proteomes" id="UP000035268">
    <property type="component" value="Chromosome"/>
</dbReference>
<dbReference type="InterPro" id="IPR010207">
    <property type="entry name" value="Elect_transpt_cplx_RnfB/RsxB"/>
</dbReference>
<evidence type="ECO:0000313" key="14">
    <source>
        <dbReference type="EMBL" id="AKJ64419.1"/>
    </source>
</evidence>
<feature type="binding site" evidence="10">
    <location>
        <position position="172"/>
    </location>
    <ligand>
        <name>[4Fe-4S] cluster</name>
        <dbReference type="ChEBI" id="CHEBI:49883"/>
        <label>3</label>
    </ligand>
</feature>
<organism evidence="14 15">
    <name type="scientific">Kiritimatiella glycovorans</name>
    <dbReference type="NCBI Taxonomy" id="1307763"/>
    <lineage>
        <taxon>Bacteria</taxon>
        <taxon>Pseudomonadati</taxon>
        <taxon>Kiritimatiellota</taxon>
        <taxon>Kiritimatiellia</taxon>
        <taxon>Kiritimatiellales</taxon>
        <taxon>Kiritimatiellaceae</taxon>
        <taxon>Kiritimatiella</taxon>
    </lineage>
</organism>
<dbReference type="Gene3D" id="1.10.15.40">
    <property type="entry name" value="Electron transport complex subunit B, putative Fe-S cluster"/>
    <property type="match status" value="1"/>
</dbReference>
<sequence length="301" mass="32443">MIVILLASLIMVLLACLMAWILGWANRAFHVEVDPRVSAVLDALPGANCGACGYVGCGEYAEAAASGEAPPDLCPVGGDSCAQAVAEILGIEVGQKLPFRPVVHCGATYDKRLIHSEYRGEPSCRSANLVGGVQACTYGCLGFGDCERSCPFDAIHVIDGLARVDYEKCTGCGACARVCPRNIIHMIPFKSERVMVVACSNHDPGKYVRQVCKVGCIGCGMCARKSDLFRVEDNLAHIDYDQYDPESMDEAQLALEKCPMNGILYIGEPGPEELEQTDGEDVGEPVRDEFQTTVDDTEWHG</sequence>
<evidence type="ECO:0000256" key="10">
    <source>
        <dbReference type="HAMAP-Rule" id="MF_00463"/>
    </source>
</evidence>
<keyword evidence="3 10" id="KW-0479">Metal-binding</keyword>
<evidence type="ECO:0000256" key="7">
    <source>
        <dbReference type="ARBA" id="ARBA00023004"/>
    </source>
</evidence>
<evidence type="ECO:0000259" key="13">
    <source>
        <dbReference type="PROSITE" id="PS51656"/>
    </source>
</evidence>
<feature type="binding site" evidence="10">
    <location>
        <position position="150"/>
    </location>
    <ligand>
        <name>[4Fe-4S] cluster</name>
        <dbReference type="ChEBI" id="CHEBI:49883"/>
        <label>3</label>
    </ligand>
</feature>
<dbReference type="InterPro" id="IPR017900">
    <property type="entry name" value="4Fe4S_Fe_S_CS"/>
</dbReference>
<gene>
    <name evidence="10 14" type="primary">rnfB</name>
    <name evidence="14" type="ORF">L21SP4_01170</name>
</gene>
<keyword evidence="4 10" id="KW-0677">Repeat</keyword>
<dbReference type="HAMAP" id="MF_00463">
    <property type="entry name" value="RsxB_RnfB"/>
    <property type="match status" value="1"/>
</dbReference>
<dbReference type="PANTHER" id="PTHR43560">
    <property type="entry name" value="ION-TRANSLOCATING OXIDOREDUCTASE COMPLEX SUBUNIT B"/>
    <property type="match status" value="1"/>
</dbReference>
<dbReference type="InterPro" id="IPR007202">
    <property type="entry name" value="4Fe-4S_dom"/>
</dbReference>
<dbReference type="SUPFAM" id="SSF54862">
    <property type="entry name" value="4Fe-4S ferredoxins"/>
    <property type="match status" value="2"/>
</dbReference>
<dbReference type="GO" id="GO:0009055">
    <property type="term" value="F:electron transfer activity"/>
    <property type="evidence" value="ECO:0007669"/>
    <property type="project" value="InterPro"/>
</dbReference>
<dbReference type="GO" id="GO:0005886">
    <property type="term" value="C:plasma membrane"/>
    <property type="evidence" value="ECO:0007669"/>
    <property type="project" value="UniProtKB-SubCell"/>
</dbReference>
<evidence type="ECO:0000313" key="15">
    <source>
        <dbReference type="Proteomes" id="UP000035268"/>
    </source>
</evidence>
<dbReference type="PROSITE" id="PS51656">
    <property type="entry name" value="4FE4S"/>
    <property type="match status" value="1"/>
</dbReference>
<dbReference type="EMBL" id="CP010904">
    <property type="protein sequence ID" value="AKJ64419.1"/>
    <property type="molecule type" value="Genomic_DNA"/>
</dbReference>
<keyword evidence="1 10" id="KW-0813">Transport</keyword>
<feature type="binding site" evidence="10">
    <location>
        <position position="169"/>
    </location>
    <ligand>
        <name>[4Fe-4S] cluster</name>
        <dbReference type="ChEBI" id="CHEBI:49883"/>
        <label>3</label>
    </ligand>
</feature>
<evidence type="ECO:0000256" key="6">
    <source>
        <dbReference type="ARBA" id="ARBA00022982"/>
    </source>
</evidence>
<comment type="caution">
    <text evidence="10">Lacks conserved residue(s) required for the propagation of feature annotation.</text>
</comment>
<feature type="binding site" evidence="10">
    <location>
        <position position="136"/>
    </location>
    <ligand>
        <name>[4Fe-4S] cluster</name>
        <dbReference type="ChEBI" id="CHEBI:49883"/>
        <label>2</label>
    </ligand>
</feature>
<dbReference type="KEGG" id="vbl:L21SP4_01170"/>
<feature type="binding site" evidence="10">
    <location>
        <position position="49"/>
    </location>
    <ligand>
        <name>[4Fe-4S] cluster</name>
        <dbReference type="ChEBI" id="CHEBI:49883"/>
        <label>1</label>
    </ligand>
</feature>
<evidence type="ECO:0000256" key="9">
    <source>
        <dbReference type="ARBA" id="ARBA00023136"/>
    </source>
</evidence>
<dbReference type="GO" id="GO:0051539">
    <property type="term" value="F:4 iron, 4 sulfur cluster binding"/>
    <property type="evidence" value="ECO:0007669"/>
    <property type="project" value="UniProtKB-UniRule"/>
</dbReference>
<keyword evidence="15" id="KW-1185">Reference proteome</keyword>
<dbReference type="Pfam" id="PF04060">
    <property type="entry name" value="FeS"/>
    <property type="match status" value="1"/>
</dbReference>
<dbReference type="RefSeq" id="WP_052881752.1">
    <property type="nucleotide sequence ID" value="NZ_CP010904.1"/>
</dbReference>
<comment type="similarity">
    <text evidence="10">Belongs to the 4Fe4S bacterial-type ferredoxin family. RnfB subfamily.</text>
</comment>
<comment type="cofactor">
    <cofactor evidence="10">
        <name>[4Fe-4S] cluster</name>
        <dbReference type="ChEBI" id="CHEBI:49883"/>
    </cofactor>
    <text evidence="10">Binds 3 [4Fe-4S] clusters.</text>
</comment>
<feature type="domain" description="4Fe-4S" evidence="13">
    <location>
        <begin position="32"/>
        <end position="91"/>
    </location>
</feature>
<dbReference type="InterPro" id="IPR017896">
    <property type="entry name" value="4Fe4S_Fe-S-bd"/>
</dbReference>
<dbReference type="InterPro" id="IPR050395">
    <property type="entry name" value="4Fe4S_Ferredoxin_RnfB"/>
</dbReference>
<dbReference type="Pfam" id="PF00037">
    <property type="entry name" value="Fer4"/>
    <property type="match status" value="1"/>
</dbReference>
<dbReference type="GO" id="GO:0022900">
    <property type="term" value="P:electron transport chain"/>
    <property type="evidence" value="ECO:0007669"/>
    <property type="project" value="UniProtKB-UniRule"/>
</dbReference>
<accession>A0A0G3EJW3</accession>
<feature type="binding site" evidence="10">
    <location>
        <position position="179"/>
    </location>
    <ligand>
        <name>[4Fe-4S] cluster</name>
        <dbReference type="ChEBI" id="CHEBI:49883"/>
        <label>2</label>
    </ligand>
</feature>
<dbReference type="PANTHER" id="PTHR43560:SF1">
    <property type="entry name" value="ION-TRANSLOCATING OXIDOREDUCTASE COMPLEX SUBUNIT B"/>
    <property type="match status" value="1"/>
</dbReference>
<feature type="region of interest" description="Disordered" evidence="11">
    <location>
        <begin position="269"/>
        <end position="301"/>
    </location>
</feature>
<keyword evidence="5 10" id="KW-1278">Translocase</keyword>
<name>A0A0G3EJW3_9BACT</name>
<feature type="compositionally biased region" description="Acidic residues" evidence="11">
    <location>
        <begin position="270"/>
        <end position="283"/>
    </location>
</feature>
<reference evidence="15" key="1">
    <citation type="submission" date="2015-02" db="EMBL/GenBank/DDBJ databases">
        <title>Description and complete genome sequence of the first cultured representative of the subdivision 5 of the Verrucomicrobia phylum.</title>
        <authorList>
            <person name="Spring S."/>
            <person name="Bunk B."/>
            <person name="Sproer C."/>
            <person name="Klenk H.-P."/>
        </authorList>
    </citation>
    <scope>NUCLEOTIDE SEQUENCE [LARGE SCALE GENOMIC DNA]</scope>
    <source>
        <strain evidence="15">L21-Fru-AB</strain>
    </source>
</reference>
<feature type="domain" description="4Fe-4S ferredoxin-type" evidence="12">
    <location>
        <begin position="160"/>
        <end position="189"/>
    </location>
</feature>
<evidence type="ECO:0000256" key="1">
    <source>
        <dbReference type="ARBA" id="ARBA00022448"/>
    </source>
</evidence>
<dbReference type="OrthoDB" id="9789936at2"/>
<evidence type="ECO:0000256" key="11">
    <source>
        <dbReference type="SAM" id="MobiDB-lite"/>
    </source>
</evidence>
<keyword evidence="6 10" id="KW-0249">Electron transport</keyword>
<feature type="region of interest" description="Hydrophobic" evidence="10">
    <location>
        <begin position="1"/>
        <end position="26"/>
    </location>
</feature>
<keyword evidence="8 10" id="KW-0411">Iron-sulfur</keyword>
<feature type="binding site" evidence="10">
    <location>
        <position position="52"/>
    </location>
    <ligand>
        <name>[4Fe-4S] cluster</name>
        <dbReference type="ChEBI" id="CHEBI:49883"/>
        <label>1</label>
    </ligand>
</feature>
<dbReference type="NCBIfam" id="TIGR01944">
    <property type="entry name" value="rnfB"/>
    <property type="match status" value="1"/>
</dbReference>
<evidence type="ECO:0000256" key="3">
    <source>
        <dbReference type="ARBA" id="ARBA00022723"/>
    </source>
</evidence>
<feature type="binding site" evidence="10">
    <location>
        <position position="140"/>
    </location>
    <ligand>
        <name>[4Fe-4S] cluster</name>
        <dbReference type="ChEBI" id="CHEBI:49883"/>
        <label>2</label>
    </ligand>
</feature>
<dbReference type="GO" id="GO:0046872">
    <property type="term" value="F:metal ion binding"/>
    <property type="evidence" value="ECO:0007669"/>
    <property type="project" value="UniProtKB-KW"/>
</dbReference>
<protein>
    <recommendedName>
        <fullName evidence="10">Ion-translocating oxidoreductase complex subunit B</fullName>
        <ecNumber evidence="10">7.-.-.-</ecNumber>
    </recommendedName>
    <alternativeName>
        <fullName evidence="10">Rnf electron transport complex subunit B</fullName>
    </alternativeName>
</protein>
<keyword evidence="9 10" id="KW-0472">Membrane</keyword>
<dbReference type="PROSITE" id="PS00198">
    <property type="entry name" value="4FE4S_FER_1"/>
    <property type="match status" value="1"/>
</dbReference>
<comment type="function">
    <text evidence="10">Part of a membrane-bound complex that couples electron transfer with translocation of ions across the membrane.</text>
</comment>
<evidence type="ECO:0000259" key="12">
    <source>
        <dbReference type="PROSITE" id="PS51379"/>
    </source>
</evidence>
<evidence type="ECO:0000256" key="4">
    <source>
        <dbReference type="ARBA" id="ARBA00022737"/>
    </source>
</evidence>
<dbReference type="Gene3D" id="3.30.70.20">
    <property type="match status" value="2"/>
</dbReference>
<feature type="binding site" evidence="10">
    <location>
        <position position="175"/>
    </location>
    <ligand>
        <name>[4Fe-4S] cluster</name>
        <dbReference type="ChEBI" id="CHEBI:49883"/>
        <label>3</label>
    </ligand>
</feature>
<keyword evidence="7 10" id="KW-0408">Iron</keyword>
<dbReference type="PATRIC" id="fig|1609981.3.peg.1218"/>
<feature type="binding site" evidence="10">
    <location>
        <position position="146"/>
    </location>
    <ligand>
        <name>[4Fe-4S] cluster</name>
        <dbReference type="ChEBI" id="CHEBI:49883"/>
        <label>2</label>
    </ligand>
</feature>
<dbReference type="STRING" id="1307763.L21SP4_01170"/>
<reference evidence="14 15" key="2">
    <citation type="journal article" date="2016" name="ISME J.">
        <title>Characterization of the first cultured representative of Verrucomicrobia subdivision 5 indicates the proposal of a novel phylum.</title>
        <authorList>
            <person name="Spring S."/>
            <person name="Bunk B."/>
            <person name="Sproer C."/>
            <person name="Schumann P."/>
            <person name="Rohde M."/>
            <person name="Tindall B.J."/>
            <person name="Klenk H.P."/>
        </authorList>
    </citation>
    <scope>NUCLEOTIDE SEQUENCE [LARGE SCALE GENOMIC DNA]</scope>
    <source>
        <strain evidence="14 15">L21-Fru-AB</strain>
    </source>
</reference>
<proteinExistence type="inferred from homology"/>
<keyword evidence="10" id="KW-1003">Cell membrane</keyword>
<dbReference type="AlphaFoldDB" id="A0A0G3EJW3"/>
<feature type="binding site" evidence="10">
    <location>
        <position position="57"/>
    </location>
    <ligand>
        <name>[4Fe-4S] cluster</name>
        <dbReference type="ChEBI" id="CHEBI:49883"/>
        <label>1</label>
    </ligand>
</feature>
<dbReference type="EC" id="7.-.-.-" evidence="10"/>